<dbReference type="EMBL" id="JAVBZS010000109">
    <property type="protein sequence ID" value="MDP8591177.1"/>
    <property type="molecule type" value="Genomic_DNA"/>
</dbReference>
<keyword evidence="1" id="KW-0812">Transmembrane</keyword>
<dbReference type="Proteomes" id="UP001238215">
    <property type="component" value="Unassembled WGS sequence"/>
</dbReference>
<dbReference type="InterPro" id="IPR025456">
    <property type="entry name" value="DUF4310"/>
</dbReference>
<protein>
    <submittedName>
        <fullName evidence="2">DUF4310 family protein</fullName>
    </submittedName>
</protein>
<accession>A0AAJ1WEP8</accession>
<feature type="non-terminal residue" evidence="2">
    <location>
        <position position="1"/>
    </location>
</feature>
<organism evidence="2 3">
    <name type="scientific">Enterococcus lactis</name>
    <dbReference type="NCBI Taxonomy" id="357441"/>
    <lineage>
        <taxon>Bacteria</taxon>
        <taxon>Bacillati</taxon>
        <taxon>Bacillota</taxon>
        <taxon>Bacilli</taxon>
        <taxon>Lactobacillales</taxon>
        <taxon>Enterococcaceae</taxon>
        <taxon>Enterococcus</taxon>
    </lineage>
</organism>
<keyword evidence="1" id="KW-1133">Transmembrane helix</keyword>
<keyword evidence="3" id="KW-1185">Reference proteome</keyword>
<keyword evidence="1" id="KW-0472">Membrane</keyword>
<dbReference type="AlphaFoldDB" id="A0AAJ1WEP8"/>
<name>A0AAJ1WEP8_9ENTE</name>
<reference evidence="2 3" key="1">
    <citation type="submission" date="2023-08" db="EMBL/GenBank/DDBJ databases">
        <title>Whole genome sequencing of Enterococcus.</title>
        <authorList>
            <person name="Kaptchouang Tchatchouang C.D."/>
            <person name="Ateba C.N."/>
        </authorList>
    </citation>
    <scope>NUCLEOTIDE SEQUENCE [LARGE SCALE GENOMIC DNA]</scope>
    <source>
        <strain evidence="2 3">ENT3_CNKT_NWU</strain>
    </source>
</reference>
<comment type="caution">
    <text evidence="2">The sequence shown here is derived from an EMBL/GenBank/DDBJ whole genome shotgun (WGS) entry which is preliminary data.</text>
</comment>
<gene>
    <name evidence="2" type="ORF">RAN64_14520</name>
</gene>
<dbReference type="Pfam" id="PF14187">
    <property type="entry name" value="DUF4310"/>
    <property type="match status" value="1"/>
</dbReference>
<evidence type="ECO:0000313" key="3">
    <source>
        <dbReference type="Proteomes" id="UP001238215"/>
    </source>
</evidence>
<sequence length="25" mass="2480">AWKKPIAGGAILGAMILGAIFPAVN</sequence>
<feature type="transmembrane region" description="Helical" evidence="1">
    <location>
        <begin position="6"/>
        <end position="24"/>
    </location>
</feature>
<proteinExistence type="predicted"/>
<evidence type="ECO:0000313" key="2">
    <source>
        <dbReference type="EMBL" id="MDP8591177.1"/>
    </source>
</evidence>
<dbReference type="RefSeq" id="WP_138315091.1">
    <property type="nucleotide sequence ID" value="NZ_JAVBZS010000109.1"/>
</dbReference>
<evidence type="ECO:0000256" key="1">
    <source>
        <dbReference type="SAM" id="Phobius"/>
    </source>
</evidence>